<dbReference type="GO" id="GO:0016491">
    <property type="term" value="F:oxidoreductase activity"/>
    <property type="evidence" value="ECO:0007669"/>
    <property type="project" value="UniProtKB-KW"/>
</dbReference>
<proteinExistence type="predicted"/>
<protein>
    <submittedName>
        <fullName evidence="2">NAD(P)/FAD-dependent oxidoreductase</fullName>
        <ecNumber evidence="2">1.-.-.-</ecNumber>
    </submittedName>
</protein>
<feature type="domain" description="FAD dependent oxidoreductase" evidence="1">
    <location>
        <begin position="7"/>
        <end position="339"/>
    </location>
</feature>
<dbReference type="InterPro" id="IPR036188">
    <property type="entry name" value="FAD/NAD-bd_sf"/>
</dbReference>
<comment type="caution">
    <text evidence="2">The sequence shown here is derived from an EMBL/GenBank/DDBJ whole genome shotgun (WGS) entry which is preliminary data.</text>
</comment>
<dbReference type="Proteomes" id="UP001597383">
    <property type="component" value="Unassembled WGS sequence"/>
</dbReference>
<evidence type="ECO:0000313" key="2">
    <source>
        <dbReference type="EMBL" id="MFD2044605.1"/>
    </source>
</evidence>
<keyword evidence="3" id="KW-1185">Reference proteome</keyword>
<dbReference type="Gene3D" id="3.50.50.60">
    <property type="entry name" value="FAD/NAD(P)-binding domain"/>
    <property type="match status" value="1"/>
</dbReference>
<dbReference type="EC" id="1.-.-.-" evidence="2"/>
<dbReference type="RefSeq" id="WP_377556164.1">
    <property type="nucleotide sequence ID" value="NZ_JBHUHQ010000015.1"/>
</dbReference>
<gene>
    <name evidence="2" type="ORF">ACFSJF_10030</name>
</gene>
<sequence length="364" mass="40339">MKVETYDAIVIGAGVVGLGITYELSKQQELKTLTIDQGYPMSGTSGATQAWIWVHSKTPYTYGQLSLASANRYQEIQEEIGDIEYIRSGGIAPIFSKQELYDAKALQLEMNKANIPVDLLSREEVLKLEPNLSPNLLGATYSSIDGHVNPFKLIQRYHLQAKINGAHFSFYNGVRALEKTEVGYKVTTNRGVYEAEKVILAAGLWSKSIGKFLNIRIPTHTSRGQILVTEPTKPLIHHVIVGMRQLNNGIVLMGFSKEDVGYDRRTTLDVLQDTAKKSVNLVPKLKDVKIVRAFSGIRVMPDDGLPIFGEVPEQKSLYVAVTHSGMTLSAILGKSMAELVTTGESSFPMEAYSIERFKGREENQ</sequence>
<dbReference type="SUPFAM" id="SSF54373">
    <property type="entry name" value="FAD-linked reductases, C-terminal domain"/>
    <property type="match status" value="1"/>
</dbReference>
<accession>A0ABW4W1D1</accession>
<evidence type="ECO:0000313" key="3">
    <source>
        <dbReference type="Proteomes" id="UP001597383"/>
    </source>
</evidence>
<dbReference type="Gene3D" id="3.30.9.10">
    <property type="entry name" value="D-Amino Acid Oxidase, subunit A, domain 2"/>
    <property type="match status" value="1"/>
</dbReference>
<organism evidence="2 3">
    <name type="scientific">Ornithinibacillus salinisoli</name>
    <dbReference type="NCBI Taxonomy" id="1848459"/>
    <lineage>
        <taxon>Bacteria</taxon>
        <taxon>Bacillati</taxon>
        <taxon>Bacillota</taxon>
        <taxon>Bacilli</taxon>
        <taxon>Bacillales</taxon>
        <taxon>Bacillaceae</taxon>
        <taxon>Ornithinibacillus</taxon>
    </lineage>
</organism>
<dbReference type="SUPFAM" id="SSF51905">
    <property type="entry name" value="FAD/NAD(P)-binding domain"/>
    <property type="match status" value="1"/>
</dbReference>
<dbReference type="Pfam" id="PF01266">
    <property type="entry name" value="DAO"/>
    <property type="match status" value="1"/>
</dbReference>
<reference evidence="3" key="1">
    <citation type="journal article" date="2019" name="Int. J. Syst. Evol. Microbiol.">
        <title>The Global Catalogue of Microorganisms (GCM) 10K type strain sequencing project: providing services to taxonomists for standard genome sequencing and annotation.</title>
        <authorList>
            <consortium name="The Broad Institute Genomics Platform"/>
            <consortium name="The Broad Institute Genome Sequencing Center for Infectious Disease"/>
            <person name="Wu L."/>
            <person name="Ma J."/>
        </authorList>
    </citation>
    <scope>NUCLEOTIDE SEQUENCE [LARGE SCALE GENOMIC DNA]</scope>
    <source>
        <strain evidence="3">R28</strain>
    </source>
</reference>
<evidence type="ECO:0000259" key="1">
    <source>
        <dbReference type="Pfam" id="PF01266"/>
    </source>
</evidence>
<name>A0ABW4W1D1_9BACI</name>
<dbReference type="EMBL" id="JBHUHQ010000015">
    <property type="protein sequence ID" value="MFD2044605.1"/>
    <property type="molecule type" value="Genomic_DNA"/>
</dbReference>
<keyword evidence="2" id="KW-0560">Oxidoreductase</keyword>
<dbReference type="PANTHER" id="PTHR13847">
    <property type="entry name" value="SARCOSINE DEHYDROGENASE-RELATED"/>
    <property type="match status" value="1"/>
</dbReference>
<dbReference type="InterPro" id="IPR006076">
    <property type="entry name" value="FAD-dep_OxRdtase"/>
</dbReference>